<feature type="domain" description="Sperm-associated microtubule inner protein 5" evidence="1">
    <location>
        <begin position="114"/>
        <end position="175"/>
    </location>
</feature>
<keyword evidence="3" id="KW-1185">Reference proteome</keyword>
<evidence type="ECO:0000313" key="2">
    <source>
        <dbReference type="Ensembl" id="ENSRNOP00000099861.1"/>
    </source>
</evidence>
<accession>A0ABK0L7W3</accession>
<dbReference type="Ensembl" id="ENSRNOT00000126754.1">
    <property type="protein sequence ID" value="ENSRNOP00000099861.1"/>
    <property type="gene ID" value="ENSRNOG00000025953.8"/>
</dbReference>
<dbReference type="RGD" id="1584737">
    <property type="gene designation" value="Spmip5"/>
</dbReference>
<dbReference type="GeneTree" id="ENSGT00390000017460"/>
<reference evidence="2" key="2">
    <citation type="submission" date="2025-08" db="UniProtKB">
        <authorList>
            <consortium name="Ensembl"/>
        </authorList>
    </citation>
    <scope>IDENTIFICATION</scope>
    <source>
        <strain evidence="2">Brown Norway</strain>
    </source>
</reference>
<dbReference type="InterPro" id="IPR043246">
    <property type="entry name" value="SPMIP5"/>
</dbReference>
<dbReference type="Proteomes" id="UP000002494">
    <property type="component" value="Chromosome 1"/>
</dbReference>
<dbReference type="InterPro" id="IPR055215">
    <property type="entry name" value="SPMIP5_dom"/>
</dbReference>
<dbReference type="Pfam" id="PF22573">
    <property type="entry name" value="SPMIP5"/>
    <property type="match status" value="1"/>
</dbReference>
<reference evidence="2" key="1">
    <citation type="submission" date="2024-01" db="EMBL/GenBank/DDBJ databases">
        <title>GRCr8: a new rat reference genome assembly contstructed from accurate long reads and long range scaffolding.</title>
        <authorList>
            <person name="Doris P.A."/>
            <person name="Kalbfleisch T."/>
            <person name="Li K."/>
            <person name="Howe K."/>
            <person name="Wood J."/>
        </authorList>
    </citation>
    <scope>NUCLEOTIDE SEQUENCE [LARGE SCALE GENOMIC DNA]</scope>
    <source>
        <strain evidence="2">Brown Norway</strain>
    </source>
</reference>
<evidence type="ECO:0000259" key="1">
    <source>
        <dbReference type="Pfam" id="PF22573"/>
    </source>
</evidence>
<name>A0ABK0L7W3_RAT</name>
<organism evidence="2 3">
    <name type="scientific">Rattus norvegicus</name>
    <name type="common">Rat</name>
    <dbReference type="NCBI Taxonomy" id="10116"/>
    <lineage>
        <taxon>Eukaryota</taxon>
        <taxon>Metazoa</taxon>
        <taxon>Chordata</taxon>
        <taxon>Craniata</taxon>
        <taxon>Vertebrata</taxon>
        <taxon>Euteleostomi</taxon>
        <taxon>Mammalia</taxon>
        <taxon>Eutheria</taxon>
        <taxon>Euarchontoglires</taxon>
        <taxon>Glires</taxon>
        <taxon>Rodentia</taxon>
        <taxon>Myomorpha</taxon>
        <taxon>Muroidea</taxon>
        <taxon>Muridae</taxon>
        <taxon>Murinae</taxon>
        <taxon>Rattus</taxon>
    </lineage>
</organism>
<evidence type="ECO:0000313" key="3">
    <source>
        <dbReference type="Proteomes" id="UP000002494"/>
    </source>
</evidence>
<dbReference type="PANTHER" id="PTHR47301:SF1">
    <property type="entry name" value="CHROMOSOME 10 OPEN READING FRAME 82"/>
    <property type="match status" value="1"/>
</dbReference>
<gene>
    <name evidence="2" type="primary">Spmip5</name>
</gene>
<dbReference type="PANTHER" id="PTHR47301">
    <property type="entry name" value="HYPOTHETICAL PROTEIN LOC681006"/>
    <property type="match status" value="1"/>
</dbReference>
<protein>
    <submittedName>
        <fullName evidence="2">Sperm microtubule inner protein 5</fullName>
    </submittedName>
</protein>
<reference evidence="2" key="3">
    <citation type="submission" date="2025-09" db="UniProtKB">
        <authorList>
            <consortium name="Ensembl"/>
        </authorList>
    </citation>
    <scope>IDENTIFICATION</scope>
    <source>
        <strain evidence="2">Brown Norway</strain>
    </source>
</reference>
<sequence>MASYHSPLCKFDERYMSSHMRKMEPPKTFMRKLPITPGYCGFIPWLSCQESPVEDRMNSCVKAFQERTQRYKEEQQTLNCSVANTRPLKPICSEDTVLWVLHEYAKKYHPLTLECKNQKKPLREPPIPGWAGYLPRAKVTEFGCATRYTLMARKCYEDFLGLVEQAKRAQLKPYEKTYSVSSAQPLHPSPKVLQLQGLPPPYPEHFVPGQTLPSENFQALRPCGCAHWSNLSCRTLNPGTETLPVSLLPNYAVGVFIHQSGITWRTKSHSIICVHTSLGETWPWAWNLALQYKQKAGPYWLGPGCLISMKRNSRGYRHDRIK</sequence>
<proteinExistence type="predicted"/>